<dbReference type="Gene3D" id="1.10.3580.10">
    <property type="entry name" value="ATP12 ATPase"/>
    <property type="match status" value="1"/>
</dbReference>
<evidence type="ECO:0000313" key="6">
    <source>
        <dbReference type="EMBL" id="RSH86962.1"/>
    </source>
</evidence>
<evidence type="ECO:0000256" key="2">
    <source>
        <dbReference type="ARBA" id="ARBA00008231"/>
    </source>
</evidence>
<evidence type="ECO:0000256" key="3">
    <source>
        <dbReference type="ARBA" id="ARBA00022946"/>
    </source>
</evidence>
<name>A0A427Y7B3_9TREE</name>
<reference evidence="6 7" key="1">
    <citation type="submission" date="2018-11" db="EMBL/GenBank/DDBJ databases">
        <title>Genome sequence of Saitozyma podzolica DSM 27192.</title>
        <authorList>
            <person name="Aliyu H."/>
            <person name="Gorte O."/>
            <person name="Ochsenreither K."/>
        </authorList>
    </citation>
    <scope>NUCLEOTIDE SEQUENCE [LARGE SCALE GENOMIC DNA]</scope>
    <source>
        <strain evidence="6 7">DSM 27192</strain>
    </source>
</reference>
<dbReference type="InterPro" id="IPR011419">
    <property type="entry name" value="ATP12_ATP_synth-F1-assembly"/>
</dbReference>
<dbReference type="InterPro" id="IPR042272">
    <property type="entry name" value="ATP12_ATP_synth-F1-assembly_N"/>
</dbReference>
<keyword evidence="7" id="KW-1185">Reference proteome</keyword>
<evidence type="ECO:0000313" key="7">
    <source>
        <dbReference type="Proteomes" id="UP000279259"/>
    </source>
</evidence>
<protein>
    <submittedName>
        <fullName evidence="6">ATP synthase complex assembly protein atp12</fullName>
    </submittedName>
</protein>
<dbReference type="Pfam" id="PF07542">
    <property type="entry name" value="ATP12"/>
    <property type="match status" value="1"/>
</dbReference>
<sequence>MSFVSGARALVRAAESSSAAGRQAPRPVLARSIAPRHAPRLVSARSYTATRIAWAGVKPGPVLSQTNRAEVTLRRFWKTVNIKEEANGDFLVMLDSRNLRTPGGAKLVIPRDRRLLALLIANEWENQDEVLKQHALPVTSLVSRAIDGMNSPEIRAGVIDAWMNYLETDTILFPDEKPEPLVRMQKDHWDPLFAWLKEEYGVELQLAEGFSPARQTEETVRKLRQVVEKMDDWELAAFERAVYATKSFAIALALCKGRLTADNAADASHVEVRAQIELWGEVEDTHDVDYQDIRRALGSSACLLIKA</sequence>
<organism evidence="6 7">
    <name type="scientific">Saitozyma podzolica</name>
    <dbReference type="NCBI Taxonomy" id="1890683"/>
    <lineage>
        <taxon>Eukaryota</taxon>
        <taxon>Fungi</taxon>
        <taxon>Dikarya</taxon>
        <taxon>Basidiomycota</taxon>
        <taxon>Agaricomycotina</taxon>
        <taxon>Tremellomycetes</taxon>
        <taxon>Tremellales</taxon>
        <taxon>Trimorphomycetaceae</taxon>
        <taxon>Saitozyma</taxon>
    </lineage>
</organism>
<dbReference type="EMBL" id="RSCD01000018">
    <property type="protein sequence ID" value="RSH86962.1"/>
    <property type="molecule type" value="Genomic_DNA"/>
</dbReference>
<evidence type="ECO:0000256" key="1">
    <source>
        <dbReference type="ARBA" id="ARBA00004173"/>
    </source>
</evidence>
<dbReference type="PANTHER" id="PTHR21013">
    <property type="entry name" value="ATP SYNTHASE MITOCHONDRIAL F1 COMPLEX ASSEMBLY FACTOR 2/ATP12 PROTEIN, MITOCHONDRIAL PRECURSOR"/>
    <property type="match status" value="1"/>
</dbReference>
<comment type="similarity">
    <text evidence="2">Belongs to the ATP12 family.</text>
</comment>
<dbReference type="SUPFAM" id="SSF160909">
    <property type="entry name" value="ATP12-like"/>
    <property type="match status" value="1"/>
</dbReference>
<comment type="subcellular location">
    <subcellularLocation>
        <location evidence="1">Mitochondrion</location>
    </subcellularLocation>
</comment>
<dbReference type="OrthoDB" id="5673at2759"/>
<dbReference type="PANTHER" id="PTHR21013:SF10">
    <property type="entry name" value="ATP SYNTHASE MITOCHONDRIAL F1 COMPLEX ASSEMBLY FACTOR 2"/>
    <property type="match status" value="1"/>
</dbReference>
<dbReference type="InterPro" id="IPR023335">
    <property type="entry name" value="ATP12_ortho_dom_sf"/>
</dbReference>
<dbReference type="GO" id="GO:0005739">
    <property type="term" value="C:mitochondrion"/>
    <property type="evidence" value="ECO:0007669"/>
    <property type="project" value="UniProtKB-SubCell"/>
</dbReference>
<evidence type="ECO:0000256" key="5">
    <source>
        <dbReference type="ARBA" id="ARBA00023186"/>
    </source>
</evidence>
<accession>A0A427Y7B3</accession>
<dbReference type="STRING" id="1890683.A0A427Y7B3"/>
<evidence type="ECO:0000256" key="4">
    <source>
        <dbReference type="ARBA" id="ARBA00023128"/>
    </source>
</evidence>
<dbReference type="Gene3D" id="3.30.2180.10">
    <property type="entry name" value="ATP12-like"/>
    <property type="match status" value="1"/>
</dbReference>
<dbReference type="AlphaFoldDB" id="A0A427Y7B3"/>
<gene>
    <name evidence="6" type="primary">ATP12</name>
    <name evidence="6" type="ORF">EHS25_003449</name>
</gene>
<dbReference type="GO" id="GO:0033615">
    <property type="term" value="P:mitochondrial proton-transporting ATP synthase complex assembly"/>
    <property type="evidence" value="ECO:0007669"/>
    <property type="project" value="TreeGrafter"/>
</dbReference>
<dbReference type="Proteomes" id="UP000279259">
    <property type="component" value="Unassembled WGS sequence"/>
</dbReference>
<keyword evidence="4" id="KW-0496">Mitochondrion</keyword>
<keyword evidence="3" id="KW-0809">Transit peptide</keyword>
<keyword evidence="5" id="KW-0143">Chaperone</keyword>
<comment type="caution">
    <text evidence="6">The sequence shown here is derived from an EMBL/GenBank/DDBJ whole genome shotgun (WGS) entry which is preliminary data.</text>
</comment>
<proteinExistence type="inferred from homology"/>